<comment type="caution">
    <text evidence="5">The sequence shown here is derived from an EMBL/GenBank/DDBJ whole genome shotgun (WGS) entry which is preliminary data.</text>
</comment>
<dbReference type="GO" id="GO:0071555">
    <property type="term" value="P:cell wall organization"/>
    <property type="evidence" value="ECO:0007669"/>
    <property type="project" value="UniProtKB-KW"/>
</dbReference>
<dbReference type="GO" id="GO:0005524">
    <property type="term" value="F:ATP binding"/>
    <property type="evidence" value="ECO:0007669"/>
    <property type="project" value="InterPro"/>
</dbReference>
<evidence type="ECO:0000256" key="2">
    <source>
        <dbReference type="RuleBase" id="RU004135"/>
    </source>
</evidence>
<dbReference type="GO" id="GO:0009252">
    <property type="term" value="P:peptidoglycan biosynthetic process"/>
    <property type="evidence" value="ECO:0007669"/>
    <property type="project" value="UniProtKB-UniPathway"/>
</dbReference>
<dbReference type="Gene3D" id="3.40.1190.10">
    <property type="entry name" value="Mur-like, catalytic domain"/>
    <property type="match status" value="1"/>
</dbReference>
<dbReference type="InterPro" id="IPR036565">
    <property type="entry name" value="Mur-like_cat_sf"/>
</dbReference>
<accession>A0A1G1V1G8</accession>
<gene>
    <name evidence="5" type="ORF">A2782_01770</name>
</gene>
<dbReference type="Gene3D" id="3.90.190.20">
    <property type="entry name" value="Mur ligase, C-terminal domain"/>
    <property type="match status" value="1"/>
</dbReference>
<comment type="subcellular location">
    <subcellularLocation>
        <location evidence="2">Cytoplasm</location>
    </subcellularLocation>
</comment>
<dbReference type="AlphaFoldDB" id="A0A1G1V1G8"/>
<keyword evidence="2" id="KW-0131">Cell cycle</keyword>
<dbReference type="InterPro" id="IPR005761">
    <property type="entry name" value="UDP-N-AcMur-Glu-dNH2Pim_ligase"/>
</dbReference>
<dbReference type="Pfam" id="PF02875">
    <property type="entry name" value="Mur_ligase_C"/>
    <property type="match status" value="1"/>
</dbReference>
<evidence type="ECO:0008006" key="7">
    <source>
        <dbReference type="Google" id="ProtNLM"/>
    </source>
</evidence>
<reference evidence="5 6" key="1">
    <citation type="journal article" date="2016" name="Nat. Commun.">
        <title>Thousands of microbial genomes shed light on interconnected biogeochemical processes in an aquifer system.</title>
        <authorList>
            <person name="Anantharaman K."/>
            <person name="Brown C.T."/>
            <person name="Hug L.A."/>
            <person name="Sharon I."/>
            <person name="Castelle C.J."/>
            <person name="Probst A.J."/>
            <person name="Thomas B.C."/>
            <person name="Singh A."/>
            <person name="Wilkins M.J."/>
            <person name="Karaoz U."/>
            <person name="Brodie E.L."/>
            <person name="Williams K.H."/>
            <person name="Hubbard S.S."/>
            <person name="Banfield J.F."/>
        </authorList>
    </citation>
    <scope>NUCLEOTIDE SEQUENCE [LARGE SCALE GENOMIC DNA]</scope>
</reference>
<dbReference type="InterPro" id="IPR036615">
    <property type="entry name" value="Mur_ligase_C_dom_sf"/>
</dbReference>
<proteinExistence type="inferred from homology"/>
<dbReference type="UniPathway" id="UPA00219"/>
<dbReference type="SUPFAM" id="SSF53244">
    <property type="entry name" value="MurD-like peptide ligases, peptide-binding domain"/>
    <property type="match status" value="1"/>
</dbReference>
<dbReference type="PANTHER" id="PTHR23135">
    <property type="entry name" value="MUR LIGASE FAMILY MEMBER"/>
    <property type="match status" value="1"/>
</dbReference>
<evidence type="ECO:0000256" key="1">
    <source>
        <dbReference type="ARBA" id="ARBA00005898"/>
    </source>
</evidence>
<comment type="pathway">
    <text evidence="2">Cell wall biogenesis; peptidoglycan biosynthesis.</text>
</comment>
<evidence type="ECO:0000259" key="3">
    <source>
        <dbReference type="Pfam" id="PF02875"/>
    </source>
</evidence>
<dbReference type="NCBIfam" id="NF001126">
    <property type="entry name" value="PRK00139.1-4"/>
    <property type="match status" value="1"/>
</dbReference>
<feature type="domain" description="Mur ligase central" evidence="4">
    <location>
        <begin position="40"/>
        <end position="240"/>
    </location>
</feature>
<comment type="similarity">
    <text evidence="1">Belongs to the MurCDEF family. MurE subfamily.</text>
</comment>
<dbReference type="PANTHER" id="PTHR23135:SF4">
    <property type="entry name" value="UDP-N-ACETYLMURAMOYL-L-ALANYL-D-GLUTAMATE--2,6-DIAMINOPIMELATE LIGASE MURE HOMOLOG, CHLOROPLASTIC"/>
    <property type="match status" value="1"/>
</dbReference>
<dbReference type="InterPro" id="IPR013221">
    <property type="entry name" value="Mur_ligase_cen"/>
</dbReference>
<evidence type="ECO:0000313" key="5">
    <source>
        <dbReference type="EMBL" id="OGY09229.1"/>
    </source>
</evidence>
<keyword evidence="2" id="KW-0133">Cell shape</keyword>
<sequence>MSKLSKTILARYKNARHYLSSLQETFKNGYPAKKMIVIGVTGTDGKTTTSHLIYEILKANKFKVALISTVGAWGPQGFIDTGLHTTTPDATVLQPMLKKFLDAGVTCVVLEVTSHGLDQHRVLGCNFYSGVLTNVSHEHLDYHKTFENYRQAKAMLFRGVKLAVLNKDDKSYEFFKRITFKKARVVSYSTLGLASVKATNITEKSTLLTFLASDNGVGYQIKTPLIGRYNVSNILASIGLTRALGVDWKTIQKVLSQFSGISGRMEYIKTRPYSVIVDFAHTPNALNQLLTTLQTKLPPKGRLITVFGCAGERDRSKRPLMGGISGKLADISIFTAEDPRSEDVNEIIMQMVKGARGAKTTEVKQVSYLDHLEGGTDSPPKDGHVFVREPDRGKAIGLAIKTAKSGDIVVICGKGHEKSMAFGKTEIPWSDQDAAQKALTAK</sequence>
<dbReference type="InterPro" id="IPR004101">
    <property type="entry name" value="Mur_ligase_C"/>
</dbReference>
<dbReference type="GO" id="GO:0051301">
    <property type="term" value="P:cell division"/>
    <property type="evidence" value="ECO:0007669"/>
    <property type="project" value="UniProtKB-KW"/>
</dbReference>
<dbReference type="GO" id="GO:0005737">
    <property type="term" value="C:cytoplasm"/>
    <property type="evidence" value="ECO:0007669"/>
    <property type="project" value="UniProtKB-SubCell"/>
</dbReference>
<feature type="domain" description="Mur ligase C-terminal" evidence="3">
    <location>
        <begin position="263"/>
        <end position="415"/>
    </location>
</feature>
<dbReference type="SUPFAM" id="SSF53623">
    <property type="entry name" value="MurD-like peptide ligases, catalytic domain"/>
    <property type="match status" value="1"/>
</dbReference>
<dbReference type="Proteomes" id="UP000177967">
    <property type="component" value="Unassembled WGS sequence"/>
</dbReference>
<dbReference type="STRING" id="1797513.A2782_01770"/>
<protein>
    <recommendedName>
        <fullName evidence="7">UDP-N-acetylmuramyl-tripeptide synthetase</fullName>
    </recommendedName>
</protein>
<organism evidence="5 6">
    <name type="scientific">Candidatus Blackburnbacteria bacterium RIFCSPHIGHO2_01_FULL_43_15b</name>
    <dbReference type="NCBI Taxonomy" id="1797513"/>
    <lineage>
        <taxon>Bacteria</taxon>
        <taxon>Candidatus Blackburniibacteriota</taxon>
    </lineage>
</organism>
<keyword evidence="2" id="KW-0573">Peptidoglycan synthesis</keyword>
<evidence type="ECO:0000259" key="4">
    <source>
        <dbReference type="Pfam" id="PF08245"/>
    </source>
</evidence>
<dbReference type="GO" id="GO:0016881">
    <property type="term" value="F:acid-amino acid ligase activity"/>
    <property type="evidence" value="ECO:0007669"/>
    <property type="project" value="InterPro"/>
</dbReference>
<evidence type="ECO:0000313" key="6">
    <source>
        <dbReference type="Proteomes" id="UP000177967"/>
    </source>
</evidence>
<dbReference type="Pfam" id="PF08245">
    <property type="entry name" value="Mur_ligase_M"/>
    <property type="match status" value="1"/>
</dbReference>
<dbReference type="NCBIfam" id="TIGR01085">
    <property type="entry name" value="murE"/>
    <property type="match status" value="1"/>
</dbReference>
<name>A0A1G1V1G8_9BACT</name>
<dbReference type="GO" id="GO:0008360">
    <property type="term" value="P:regulation of cell shape"/>
    <property type="evidence" value="ECO:0007669"/>
    <property type="project" value="UniProtKB-KW"/>
</dbReference>
<keyword evidence="2" id="KW-0132">Cell division</keyword>
<dbReference type="EMBL" id="MHBW01000013">
    <property type="protein sequence ID" value="OGY09229.1"/>
    <property type="molecule type" value="Genomic_DNA"/>
</dbReference>
<keyword evidence="2" id="KW-0961">Cell wall biogenesis/degradation</keyword>